<organism evidence="1 2">
    <name type="scientific">Pleurodeles waltl</name>
    <name type="common">Iberian ribbed newt</name>
    <dbReference type="NCBI Taxonomy" id="8319"/>
    <lineage>
        <taxon>Eukaryota</taxon>
        <taxon>Metazoa</taxon>
        <taxon>Chordata</taxon>
        <taxon>Craniata</taxon>
        <taxon>Vertebrata</taxon>
        <taxon>Euteleostomi</taxon>
        <taxon>Amphibia</taxon>
        <taxon>Batrachia</taxon>
        <taxon>Caudata</taxon>
        <taxon>Salamandroidea</taxon>
        <taxon>Salamandridae</taxon>
        <taxon>Pleurodelinae</taxon>
        <taxon>Pleurodeles</taxon>
    </lineage>
</organism>
<dbReference type="Proteomes" id="UP001066276">
    <property type="component" value="Chromosome 10"/>
</dbReference>
<reference evidence="1" key="1">
    <citation type="journal article" date="2022" name="bioRxiv">
        <title>Sequencing and chromosome-scale assembly of the giantPleurodeles waltlgenome.</title>
        <authorList>
            <person name="Brown T."/>
            <person name="Elewa A."/>
            <person name="Iarovenko S."/>
            <person name="Subramanian E."/>
            <person name="Araus A.J."/>
            <person name="Petzold A."/>
            <person name="Susuki M."/>
            <person name="Suzuki K.-i.T."/>
            <person name="Hayashi T."/>
            <person name="Toyoda A."/>
            <person name="Oliveira C."/>
            <person name="Osipova E."/>
            <person name="Leigh N.D."/>
            <person name="Simon A."/>
            <person name="Yun M.H."/>
        </authorList>
    </citation>
    <scope>NUCLEOTIDE SEQUENCE</scope>
    <source>
        <strain evidence="1">20211129_DDA</strain>
        <tissue evidence="1">Liver</tissue>
    </source>
</reference>
<sequence length="71" mass="8113">MPTQKRHWSAKQDALLKKRIILTSQRATSKVKHPATLLEERVFPRYAVVPWGDTAKGRLKREAGGEVECKD</sequence>
<comment type="caution">
    <text evidence="1">The sequence shown here is derived from an EMBL/GenBank/DDBJ whole genome shotgun (WGS) entry which is preliminary data.</text>
</comment>
<keyword evidence="2" id="KW-1185">Reference proteome</keyword>
<dbReference type="EMBL" id="JANPWB010000014">
    <property type="protein sequence ID" value="KAJ1098514.1"/>
    <property type="molecule type" value="Genomic_DNA"/>
</dbReference>
<protein>
    <submittedName>
        <fullName evidence="1">Uncharacterized protein</fullName>
    </submittedName>
</protein>
<gene>
    <name evidence="1" type="ORF">NDU88_003624</name>
</gene>
<evidence type="ECO:0000313" key="1">
    <source>
        <dbReference type="EMBL" id="KAJ1098514.1"/>
    </source>
</evidence>
<name>A0AAV7M5V0_PLEWA</name>
<evidence type="ECO:0000313" key="2">
    <source>
        <dbReference type="Proteomes" id="UP001066276"/>
    </source>
</evidence>
<proteinExistence type="predicted"/>
<accession>A0AAV7M5V0</accession>
<dbReference type="AlphaFoldDB" id="A0AAV7M5V0"/>